<dbReference type="Gene3D" id="1.10.150.130">
    <property type="match status" value="1"/>
</dbReference>
<keyword evidence="8 9" id="KW-0131">Cell cycle</keyword>
<evidence type="ECO:0000256" key="9">
    <source>
        <dbReference type="HAMAP-Rule" id="MF_01808"/>
    </source>
</evidence>
<feature type="active site" evidence="9">
    <location>
        <position position="188"/>
    </location>
</feature>
<dbReference type="InterPro" id="IPR004107">
    <property type="entry name" value="Integrase_SAM-like_N"/>
</dbReference>
<sequence>MAELSFSKACALFLHYLSTAKQVSQHTLRNYHIDMQEFGHFFQNRIFLMPEGDFKKNSPSFFMQKVDKKAIRSYLAFLAEKQLSKKTIHRRLSCLRSFFTYLVKNKKLETNPLTELATPKLEKKIPISLSYQQVEQLLAQPNTKTYLGYRDRCIMELFYSSGLRLSELIGLNRQDVNIQGLLIKVRGKGKKQRVVPITQTAAHWLDTYINHSLRDQDSSSHRREEDPQAVFLNKWGKRLSSRSIDRHFTKYLKASGLAATITPHTIRHTIATHWLEKGMDLKTIQMLLGHNSLSTTTIYTQVSSRLKREIYDKTHPLAQEKSGKH</sequence>
<evidence type="ECO:0000313" key="13">
    <source>
        <dbReference type="Proteomes" id="UP000822862"/>
    </source>
</evidence>
<dbReference type="InterPro" id="IPR044068">
    <property type="entry name" value="CB"/>
</dbReference>
<evidence type="ECO:0000256" key="3">
    <source>
        <dbReference type="ARBA" id="ARBA00022618"/>
    </source>
</evidence>
<reference evidence="12 13" key="2">
    <citation type="submission" date="2021-05" db="EMBL/GenBank/DDBJ databases">
        <title>Ecology and evolution of chlamydial symbionts of arthropods.</title>
        <authorList>
            <person name="Halter T."/>
            <person name="Sixt B.S."/>
            <person name="Toenshoff E.R."/>
            <person name="Koestlbacher S."/>
            <person name="Schulz F."/>
            <person name="Kostanjsek R."/>
            <person name="Collingro A."/>
            <person name="Hendrickx F."/>
            <person name="Horn M."/>
        </authorList>
    </citation>
    <scope>NUCLEOTIDE SEQUENCE [LARGE SCALE GENOMIC DNA]</scope>
    <source>
        <strain evidence="12 13">15C</strain>
    </source>
</reference>
<dbReference type="SUPFAM" id="SSF56349">
    <property type="entry name" value="DNA breaking-rejoining enzymes"/>
    <property type="match status" value="1"/>
</dbReference>
<name>A0ABX8Z2S6_9BACT</name>
<gene>
    <name evidence="9" type="primary">xerC</name>
    <name evidence="12" type="ORF">RHAB15C_0000219</name>
</gene>
<dbReference type="Pfam" id="PF02899">
    <property type="entry name" value="Phage_int_SAM_1"/>
    <property type="match status" value="2"/>
</dbReference>
<comment type="subcellular location">
    <subcellularLocation>
        <location evidence="1 9">Cytoplasm</location>
    </subcellularLocation>
</comment>
<dbReference type="Pfam" id="PF00589">
    <property type="entry name" value="Phage_integrase"/>
    <property type="match status" value="1"/>
</dbReference>
<keyword evidence="4 9" id="KW-0159">Chromosome partition</keyword>
<keyword evidence="7 9" id="KW-0233">DNA recombination</keyword>
<keyword evidence="13" id="KW-1185">Reference proteome</keyword>
<dbReference type="EMBL" id="CP075585">
    <property type="protein sequence ID" value="QZA58346.1"/>
    <property type="molecule type" value="Genomic_DNA"/>
</dbReference>
<evidence type="ECO:0000313" key="12">
    <source>
        <dbReference type="EMBL" id="QZA58346.1"/>
    </source>
</evidence>
<evidence type="ECO:0000256" key="7">
    <source>
        <dbReference type="ARBA" id="ARBA00023172"/>
    </source>
</evidence>
<comment type="similarity">
    <text evidence="9">Belongs to the 'phage' integrase family. XerC subfamily.</text>
</comment>
<dbReference type="Proteomes" id="UP000822862">
    <property type="component" value="Chromosome"/>
</dbReference>
<reference evidence="12 13" key="1">
    <citation type="submission" date="2020-01" db="EMBL/GenBank/DDBJ databases">
        <authorList>
            <person name="Sixt B."/>
            <person name="Schulz F."/>
            <person name="Kostanjsek R."/>
            <person name="Koestlbacher S."/>
            <person name="Collingro A."/>
            <person name="Toenshoff E."/>
            <person name="Horn M."/>
        </authorList>
    </citation>
    <scope>NUCLEOTIDE SEQUENCE [LARGE SCALE GENOMIC DNA]</scope>
    <source>
        <strain evidence="12 13">15C</strain>
    </source>
</reference>
<evidence type="ECO:0000256" key="4">
    <source>
        <dbReference type="ARBA" id="ARBA00022829"/>
    </source>
</evidence>
<dbReference type="Gene3D" id="1.10.443.10">
    <property type="entry name" value="Intergrase catalytic core"/>
    <property type="match status" value="1"/>
</dbReference>
<evidence type="ECO:0000259" key="10">
    <source>
        <dbReference type="PROSITE" id="PS51898"/>
    </source>
</evidence>
<dbReference type="PROSITE" id="PS51900">
    <property type="entry name" value="CB"/>
    <property type="match status" value="1"/>
</dbReference>
<comment type="subunit">
    <text evidence="9">Forms a cyclic heterotetrameric complex composed of two molecules of XerC and two molecules of XerD.</text>
</comment>
<comment type="function">
    <text evidence="9">Site-specific tyrosine recombinase, which acts by catalyzing the cutting and rejoining of the recombining DNA molecules. The XerC-XerD complex is essential to convert dimers of the bacterial chromosome into monomers to permit their segregation at cell division. It also contributes to the segregational stability of plasmids.</text>
</comment>
<feature type="domain" description="Tyr recombinase" evidence="10">
    <location>
        <begin position="124"/>
        <end position="312"/>
    </location>
</feature>
<feature type="domain" description="Core-binding (CB)" evidence="11">
    <location>
        <begin position="4"/>
        <end position="103"/>
    </location>
</feature>
<feature type="active site" evidence="9">
    <location>
        <position position="164"/>
    </location>
</feature>
<evidence type="ECO:0000256" key="8">
    <source>
        <dbReference type="ARBA" id="ARBA00023306"/>
    </source>
</evidence>
<dbReference type="PANTHER" id="PTHR30349:SF77">
    <property type="entry name" value="TYROSINE RECOMBINASE XERC"/>
    <property type="match status" value="1"/>
</dbReference>
<keyword evidence="5 9" id="KW-0229">DNA integration</keyword>
<keyword evidence="2 9" id="KW-0963">Cytoplasm</keyword>
<dbReference type="InterPro" id="IPR011010">
    <property type="entry name" value="DNA_brk_join_enz"/>
</dbReference>
<feature type="active site" description="O-(3'-phospho-DNA)-tyrosine intermediate" evidence="9">
    <location>
        <position position="299"/>
    </location>
</feature>
<feature type="active site" evidence="9">
    <location>
        <position position="290"/>
    </location>
</feature>
<dbReference type="CDD" id="cd00798">
    <property type="entry name" value="INT_XerDC_C"/>
    <property type="match status" value="1"/>
</dbReference>
<dbReference type="InterPro" id="IPR050090">
    <property type="entry name" value="Tyrosine_recombinase_XerCD"/>
</dbReference>
<dbReference type="PROSITE" id="PS51898">
    <property type="entry name" value="TYR_RECOMBINASE"/>
    <property type="match status" value="1"/>
</dbReference>
<organism evidence="12 13">
    <name type="scientific">Candidatus Rhabdochlamydia porcellionis</name>
    <dbReference type="NCBI Taxonomy" id="225148"/>
    <lineage>
        <taxon>Bacteria</taxon>
        <taxon>Pseudomonadati</taxon>
        <taxon>Chlamydiota</taxon>
        <taxon>Chlamydiia</taxon>
        <taxon>Parachlamydiales</taxon>
        <taxon>Candidatus Rhabdochlamydiaceae</taxon>
        <taxon>Candidatus Rhabdochlamydia</taxon>
    </lineage>
</organism>
<dbReference type="HAMAP" id="MF_01808">
    <property type="entry name" value="Recomb_XerC_XerD"/>
    <property type="match status" value="1"/>
</dbReference>
<evidence type="ECO:0000256" key="5">
    <source>
        <dbReference type="ARBA" id="ARBA00022908"/>
    </source>
</evidence>
<dbReference type="PANTHER" id="PTHR30349">
    <property type="entry name" value="PHAGE INTEGRASE-RELATED"/>
    <property type="match status" value="1"/>
</dbReference>
<keyword evidence="6 9" id="KW-0238">DNA-binding</keyword>
<feature type="active site" evidence="9">
    <location>
        <position position="267"/>
    </location>
</feature>
<feature type="active site" evidence="9">
    <location>
        <position position="264"/>
    </location>
</feature>
<evidence type="ECO:0000256" key="6">
    <source>
        <dbReference type="ARBA" id="ARBA00023125"/>
    </source>
</evidence>
<dbReference type="InterPro" id="IPR010998">
    <property type="entry name" value="Integrase_recombinase_N"/>
</dbReference>
<accession>A0ABX8Z2S6</accession>
<dbReference type="InterPro" id="IPR023009">
    <property type="entry name" value="Tyrosine_recombinase_XerC/XerD"/>
</dbReference>
<protein>
    <recommendedName>
        <fullName evidence="9">Tyrosine recombinase XerC</fullName>
    </recommendedName>
</protein>
<evidence type="ECO:0000256" key="2">
    <source>
        <dbReference type="ARBA" id="ARBA00022490"/>
    </source>
</evidence>
<dbReference type="InterPro" id="IPR013762">
    <property type="entry name" value="Integrase-like_cat_sf"/>
</dbReference>
<keyword evidence="3 9" id="KW-0132">Cell division</keyword>
<evidence type="ECO:0000256" key="1">
    <source>
        <dbReference type="ARBA" id="ARBA00004496"/>
    </source>
</evidence>
<dbReference type="InterPro" id="IPR002104">
    <property type="entry name" value="Integrase_catalytic"/>
</dbReference>
<proteinExistence type="inferred from homology"/>
<evidence type="ECO:0000259" key="11">
    <source>
        <dbReference type="PROSITE" id="PS51900"/>
    </source>
</evidence>